<feature type="non-terminal residue" evidence="1">
    <location>
        <position position="1"/>
    </location>
</feature>
<dbReference type="Proteomes" id="UP000324897">
    <property type="component" value="Chromosome 4"/>
</dbReference>
<gene>
    <name evidence="1" type="ORF">EJB05_12603</name>
</gene>
<evidence type="ECO:0008006" key="3">
    <source>
        <dbReference type="Google" id="ProtNLM"/>
    </source>
</evidence>
<dbReference type="AlphaFoldDB" id="A0A5J9VUD8"/>
<dbReference type="EMBL" id="RWGY01000007">
    <property type="protein sequence ID" value="TVU39195.1"/>
    <property type="molecule type" value="Genomic_DNA"/>
</dbReference>
<dbReference type="Gramene" id="TVU39195">
    <property type="protein sequence ID" value="TVU39195"/>
    <property type="gene ID" value="EJB05_12603"/>
</dbReference>
<keyword evidence="2" id="KW-1185">Reference proteome</keyword>
<comment type="caution">
    <text evidence="1">The sequence shown here is derived from an EMBL/GenBank/DDBJ whole genome shotgun (WGS) entry which is preliminary data.</text>
</comment>
<reference evidence="1 2" key="1">
    <citation type="journal article" date="2019" name="Sci. Rep.">
        <title>A high-quality genome of Eragrostis curvula grass provides insights into Poaceae evolution and supports new strategies to enhance forage quality.</title>
        <authorList>
            <person name="Carballo J."/>
            <person name="Santos B.A.C.M."/>
            <person name="Zappacosta D."/>
            <person name="Garbus I."/>
            <person name="Selva J.P."/>
            <person name="Gallo C.A."/>
            <person name="Diaz A."/>
            <person name="Albertini E."/>
            <person name="Caccamo M."/>
            <person name="Echenique V."/>
        </authorList>
    </citation>
    <scope>NUCLEOTIDE SEQUENCE [LARGE SCALE GENOMIC DNA]</scope>
    <source>
        <strain evidence="2">cv. Victoria</strain>
        <tissue evidence="1">Leaf</tissue>
    </source>
</reference>
<organism evidence="1 2">
    <name type="scientific">Eragrostis curvula</name>
    <name type="common">weeping love grass</name>
    <dbReference type="NCBI Taxonomy" id="38414"/>
    <lineage>
        <taxon>Eukaryota</taxon>
        <taxon>Viridiplantae</taxon>
        <taxon>Streptophyta</taxon>
        <taxon>Embryophyta</taxon>
        <taxon>Tracheophyta</taxon>
        <taxon>Spermatophyta</taxon>
        <taxon>Magnoliopsida</taxon>
        <taxon>Liliopsida</taxon>
        <taxon>Poales</taxon>
        <taxon>Poaceae</taxon>
        <taxon>PACMAD clade</taxon>
        <taxon>Chloridoideae</taxon>
        <taxon>Eragrostideae</taxon>
        <taxon>Eragrostidinae</taxon>
        <taxon>Eragrostis</taxon>
    </lineage>
</organism>
<evidence type="ECO:0000313" key="2">
    <source>
        <dbReference type="Proteomes" id="UP000324897"/>
    </source>
</evidence>
<sequence length="136" mass="15594">MNHELDVSFSAPKVEKHVWEFVNCMLGLDMLTYSLKDGVRTLLLDKEEEDEELCPQDCPCRQPVDWKSETLSLPDLEEVLISYDFKEGSEEVDFLKLLFQCAQGLKRVDVRVTGELYDEICSICGENPHVKCDVSC</sequence>
<evidence type="ECO:0000313" key="1">
    <source>
        <dbReference type="EMBL" id="TVU39195.1"/>
    </source>
</evidence>
<name>A0A5J9VUD8_9POAL</name>
<proteinExistence type="predicted"/>
<accession>A0A5J9VUD8</accession>
<protein>
    <recommendedName>
        <fullName evidence="3">FBD domain-containing protein</fullName>
    </recommendedName>
</protein>